<organism evidence="1">
    <name type="scientific">Funneliformis mosseae</name>
    <name type="common">Endomycorrhizal fungus</name>
    <name type="synonym">Glomus mosseae</name>
    <dbReference type="NCBI Taxonomy" id="27381"/>
    <lineage>
        <taxon>Eukaryota</taxon>
        <taxon>Fungi</taxon>
        <taxon>Fungi incertae sedis</taxon>
        <taxon>Mucoromycota</taxon>
        <taxon>Glomeromycotina</taxon>
        <taxon>Glomeromycetes</taxon>
        <taxon>Glomerales</taxon>
        <taxon>Glomeraceae</taxon>
        <taxon>Funneliformis</taxon>
    </lineage>
</organism>
<proteinExistence type="predicted"/>
<sequence>MVTALDGSVVTLQGEMTAAQGSITALDTRVVANRNDIGTVENSLKNVKQDFKGEEYFPRFNSPDSSISFEQSNTNDPRVFYVRVKGAGANLAIVSGDNTILVHPQEDQEQKVFDIRANLLKTVPGVTSRDKVLLLFRKKTMMAGLTMIYQYKSTKMY</sequence>
<name>A0A1D6YD76_FUNMO</name>
<gene>
    <name evidence="1" type="primary">orf157</name>
</gene>
<dbReference type="AlphaFoldDB" id="A0A1D6YD76"/>
<protein>
    <submittedName>
        <fullName evidence="1">Uncharacterized protein</fullName>
    </submittedName>
</protein>
<accession>A0A1D6YD76</accession>
<keyword evidence="1" id="KW-0496">Mitochondrion</keyword>
<evidence type="ECO:0000313" key="1">
    <source>
        <dbReference type="EMBL" id="AMP88011.1"/>
    </source>
</evidence>
<dbReference type="Gene3D" id="1.20.5.340">
    <property type="match status" value="1"/>
</dbReference>
<reference evidence="1" key="1">
    <citation type="journal article" date="2016" name="Mycorrhiza">
        <title>The large (134.9 kb) mitochondrial genome of the glomeromycete Funneliformis mosseae.</title>
        <authorList>
            <person name="Nadimi M."/>
            <person name="Stefani F.O.P."/>
            <person name="Hijri M."/>
        </authorList>
    </citation>
    <scope>NUCLEOTIDE SEQUENCE</scope>
</reference>
<dbReference type="EMBL" id="KT371477">
    <property type="protein sequence ID" value="AMP88011.1"/>
    <property type="molecule type" value="Genomic_DNA"/>
</dbReference>
<geneLocation type="mitochondrion" evidence="1"/>